<protein>
    <recommendedName>
        <fullName evidence="7 8">Ribonuclease P protein component</fullName>
        <shortName evidence="7">RNase P protein</shortName>
        <shortName evidence="7">RNaseP protein</shortName>
        <ecNumber evidence="7 8">3.1.26.5</ecNumber>
    </recommendedName>
    <alternativeName>
        <fullName evidence="7">Protein C5</fullName>
    </alternativeName>
</protein>
<dbReference type="PROSITE" id="PS00648">
    <property type="entry name" value="RIBONUCLEASE_P"/>
    <property type="match status" value="1"/>
</dbReference>
<evidence type="ECO:0000256" key="1">
    <source>
        <dbReference type="ARBA" id="ARBA00002663"/>
    </source>
</evidence>
<dbReference type="InterPro" id="IPR000100">
    <property type="entry name" value="RNase_P"/>
</dbReference>
<dbReference type="SUPFAM" id="SSF54211">
    <property type="entry name" value="Ribosomal protein S5 domain 2-like"/>
    <property type="match status" value="1"/>
</dbReference>
<dbReference type="EC" id="3.1.26.5" evidence="7 8"/>
<reference evidence="9 10" key="1">
    <citation type="journal article" date="2014" name="Genome Announc.">
        <title>Draft Genome Sequences of Marine Flavobacterium Nonlabens Strains NR17, NR24, NR27, NR32, NR33, and Ara13.</title>
        <authorList>
            <person name="Nakanishi M."/>
            <person name="Meirelles P."/>
            <person name="Suzuki R."/>
            <person name="Takatani N."/>
            <person name="Mino S."/>
            <person name="Suda W."/>
            <person name="Oshima K."/>
            <person name="Hattori M."/>
            <person name="Ohkuma M."/>
            <person name="Hosokawa M."/>
            <person name="Miyashita K."/>
            <person name="Thompson F.L."/>
            <person name="Niwa A."/>
            <person name="Sawabe T."/>
            <person name="Sawabe T."/>
        </authorList>
    </citation>
    <scope>NUCLEOTIDE SEQUENCE [LARGE SCALE GENOMIC DNA]</scope>
    <source>
        <strain evidence="10">JCM19296</strain>
    </source>
</reference>
<accession>A0A081D729</accession>
<evidence type="ECO:0000256" key="2">
    <source>
        <dbReference type="ARBA" id="ARBA00022694"/>
    </source>
</evidence>
<keyword evidence="6 7" id="KW-0694">RNA-binding</keyword>
<evidence type="ECO:0000313" key="10">
    <source>
        <dbReference type="Proteomes" id="UP000028980"/>
    </source>
</evidence>
<dbReference type="HAMAP" id="MF_00227">
    <property type="entry name" value="RNase_P"/>
    <property type="match status" value="1"/>
</dbReference>
<comment type="similarity">
    <text evidence="7">Belongs to the RnpA family.</text>
</comment>
<dbReference type="PANTHER" id="PTHR33992:SF1">
    <property type="entry name" value="RIBONUCLEASE P PROTEIN COMPONENT"/>
    <property type="match status" value="1"/>
</dbReference>
<dbReference type="GO" id="GO:0042781">
    <property type="term" value="F:3'-tRNA processing endoribonuclease activity"/>
    <property type="evidence" value="ECO:0007669"/>
    <property type="project" value="TreeGrafter"/>
</dbReference>
<comment type="function">
    <text evidence="1 7">RNaseP catalyzes the removal of the 5'-leader sequence from pre-tRNA to produce the mature 5'-terminus. It can also cleave other RNA substrates such as 4.5S RNA. The protein component plays an auxiliary but essential role in vivo by binding to the 5'-leader sequence and broadening the substrate specificity of the ribozyme.</text>
</comment>
<dbReference type="Proteomes" id="UP000028980">
    <property type="component" value="Unassembled WGS sequence"/>
</dbReference>
<comment type="subunit">
    <text evidence="7">Consists of a catalytic RNA component (M1 or rnpB) and a protein subunit.</text>
</comment>
<keyword evidence="2 7" id="KW-0819">tRNA processing</keyword>
<dbReference type="Gene3D" id="3.30.230.10">
    <property type="match status" value="1"/>
</dbReference>
<name>A0A081D729_NONUL</name>
<comment type="caution">
    <text evidence="9">The sequence shown here is derived from an EMBL/GenBank/DDBJ whole genome shotgun (WGS) entry which is preliminary data.</text>
</comment>
<dbReference type="GO" id="GO:0000049">
    <property type="term" value="F:tRNA binding"/>
    <property type="evidence" value="ECO:0007669"/>
    <property type="project" value="UniProtKB-UniRule"/>
</dbReference>
<dbReference type="InterPro" id="IPR020539">
    <property type="entry name" value="RNase_P_CS"/>
</dbReference>
<evidence type="ECO:0000256" key="8">
    <source>
        <dbReference type="NCBIfam" id="TIGR00188"/>
    </source>
</evidence>
<evidence type="ECO:0000256" key="4">
    <source>
        <dbReference type="ARBA" id="ARBA00022759"/>
    </source>
</evidence>
<evidence type="ECO:0000256" key="7">
    <source>
        <dbReference type="HAMAP-Rule" id="MF_00227"/>
    </source>
</evidence>
<dbReference type="PANTHER" id="PTHR33992">
    <property type="entry name" value="RIBONUCLEASE P PROTEIN COMPONENT"/>
    <property type="match status" value="1"/>
</dbReference>
<dbReference type="AlphaFoldDB" id="A0A081D729"/>
<dbReference type="Pfam" id="PF00825">
    <property type="entry name" value="Ribonuclease_P"/>
    <property type="match status" value="1"/>
</dbReference>
<gene>
    <name evidence="7" type="primary">rnpA</name>
    <name evidence="9" type="ORF">JCM19296_303</name>
</gene>
<evidence type="ECO:0000313" key="9">
    <source>
        <dbReference type="EMBL" id="GAK74725.1"/>
    </source>
</evidence>
<comment type="catalytic activity">
    <reaction evidence="7">
        <text>Endonucleolytic cleavage of RNA, removing 5'-extranucleotides from tRNA precursor.</text>
        <dbReference type="EC" id="3.1.26.5"/>
    </reaction>
</comment>
<dbReference type="EMBL" id="BBLG01000001">
    <property type="protein sequence ID" value="GAK74725.1"/>
    <property type="molecule type" value="Genomic_DNA"/>
</dbReference>
<sequence length="125" mass="14760">MRFTLGKETKLKSKKSIESLFTEGSSIRKGPIRCVYNLIDMDQPHKIGVSVSKRFFKKAPDRNRIKRLLREAYRLNQHDLITPKGKSIEMMFLFQSPKMPEFETVQQLIKKLIIELNKQHQQLED</sequence>
<evidence type="ECO:0000256" key="3">
    <source>
        <dbReference type="ARBA" id="ARBA00022722"/>
    </source>
</evidence>
<dbReference type="GO" id="GO:0001682">
    <property type="term" value="P:tRNA 5'-leader removal"/>
    <property type="evidence" value="ECO:0007669"/>
    <property type="project" value="UniProtKB-UniRule"/>
</dbReference>
<dbReference type="InterPro" id="IPR020568">
    <property type="entry name" value="Ribosomal_Su5_D2-typ_SF"/>
</dbReference>
<keyword evidence="3 7" id="KW-0540">Nuclease</keyword>
<dbReference type="GO" id="GO:0004526">
    <property type="term" value="F:ribonuclease P activity"/>
    <property type="evidence" value="ECO:0007669"/>
    <property type="project" value="UniProtKB-UniRule"/>
</dbReference>
<evidence type="ECO:0000256" key="6">
    <source>
        <dbReference type="ARBA" id="ARBA00022884"/>
    </source>
</evidence>
<keyword evidence="5 7" id="KW-0378">Hydrolase</keyword>
<keyword evidence="4 7" id="KW-0255">Endonuclease</keyword>
<proteinExistence type="inferred from homology"/>
<evidence type="ECO:0000256" key="5">
    <source>
        <dbReference type="ARBA" id="ARBA00022801"/>
    </source>
</evidence>
<dbReference type="NCBIfam" id="TIGR00188">
    <property type="entry name" value="rnpA"/>
    <property type="match status" value="1"/>
</dbReference>
<dbReference type="InterPro" id="IPR014721">
    <property type="entry name" value="Ribsml_uS5_D2-typ_fold_subgr"/>
</dbReference>
<dbReference type="GO" id="GO:0030677">
    <property type="term" value="C:ribonuclease P complex"/>
    <property type="evidence" value="ECO:0007669"/>
    <property type="project" value="TreeGrafter"/>
</dbReference>
<organism evidence="9 10">
    <name type="scientific">Nonlabens ulvanivorans</name>
    <name type="common">Persicivirga ulvanivorans</name>
    <dbReference type="NCBI Taxonomy" id="906888"/>
    <lineage>
        <taxon>Bacteria</taxon>
        <taxon>Pseudomonadati</taxon>
        <taxon>Bacteroidota</taxon>
        <taxon>Flavobacteriia</taxon>
        <taxon>Flavobacteriales</taxon>
        <taxon>Flavobacteriaceae</taxon>
        <taxon>Nonlabens</taxon>
    </lineage>
</organism>